<proteinExistence type="predicted"/>
<feature type="region of interest" description="Disordered" evidence="2">
    <location>
        <begin position="102"/>
        <end position="146"/>
    </location>
</feature>
<feature type="region of interest" description="Disordered" evidence="2">
    <location>
        <begin position="347"/>
        <end position="415"/>
    </location>
</feature>
<dbReference type="EMBL" id="WNWS01000327">
    <property type="protein sequence ID" value="KAE9970538.1"/>
    <property type="molecule type" value="Genomic_DNA"/>
</dbReference>
<dbReference type="EMBL" id="WNWQ01000296">
    <property type="protein sequence ID" value="KAE9971369.1"/>
    <property type="molecule type" value="Genomic_DNA"/>
</dbReference>
<evidence type="ECO:0000313" key="5">
    <source>
        <dbReference type="EMBL" id="KAE9988349.1"/>
    </source>
</evidence>
<protein>
    <submittedName>
        <fullName evidence="3">Uncharacterized protein</fullName>
    </submittedName>
</protein>
<dbReference type="OrthoDB" id="10507243at2759"/>
<dbReference type="EMBL" id="WNWR01000214">
    <property type="protein sequence ID" value="KAE9988349.1"/>
    <property type="molecule type" value="Genomic_DNA"/>
</dbReference>
<evidence type="ECO:0000256" key="2">
    <source>
        <dbReference type="SAM" id="MobiDB-lite"/>
    </source>
</evidence>
<gene>
    <name evidence="4" type="ORF">BLS_004457</name>
    <name evidence="5" type="ORF">EG327_003378</name>
    <name evidence="3" type="ORF">EG328_006190</name>
</gene>
<reference evidence="3 6" key="1">
    <citation type="submission" date="2018-12" db="EMBL/GenBank/DDBJ databases">
        <title>Venturia inaequalis Genome Resource.</title>
        <authorList>
            <person name="Lichtner F.J."/>
        </authorList>
    </citation>
    <scope>NUCLEOTIDE SEQUENCE [LARGE SCALE GENOMIC DNA]</scope>
    <source>
        <strain evidence="3 6">120213</strain>
        <strain evidence="4">Bline_iso_100314</strain>
        <strain evidence="5 7">DMI_063113</strain>
    </source>
</reference>
<feature type="compositionally biased region" description="Polar residues" evidence="2">
    <location>
        <begin position="111"/>
        <end position="124"/>
    </location>
</feature>
<dbReference type="Proteomes" id="UP000447873">
    <property type="component" value="Unassembled WGS sequence"/>
</dbReference>
<evidence type="ECO:0000313" key="4">
    <source>
        <dbReference type="EMBL" id="KAE9971369.1"/>
    </source>
</evidence>
<dbReference type="Proteomes" id="UP000490939">
    <property type="component" value="Unassembled WGS sequence"/>
</dbReference>
<organism evidence="3 6">
    <name type="scientific">Venturia inaequalis</name>
    <name type="common">Apple scab fungus</name>
    <dbReference type="NCBI Taxonomy" id="5025"/>
    <lineage>
        <taxon>Eukaryota</taxon>
        <taxon>Fungi</taxon>
        <taxon>Dikarya</taxon>
        <taxon>Ascomycota</taxon>
        <taxon>Pezizomycotina</taxon>
        <taxon>Dothideomycetes</taxon>
        <taxon>Pleosporomycetidae</taxon>
        <taxon>Venturiales</taxon>
        <taxon>Venturiaceae</taxon>
        <taxon>Venturia</taxon>
    </lineage>
</organism>
<dbReference type="Proteomes" id="UP000433883">
    <property type="component" value="Unassembled WGS sequence"/>
</dbReference>
<evidence type="ECO:0000313" key="6">
    <source>
        <dbReference type="Proteomes" id="UP000447873"/>
    </source>
</evidence>
<keyword evidence="7" id="KW-1185">Reference proteome</keyword>
<feature type="compositionally biased region" description="Polar residues" evidence="2">
    <location>
        <begin position="1"/>
        <end position="10"/>
    </location>
</feature>
<sequence length="527" mass="58582">MPVNPPSRQSRSTHEHDGINSSPPPPLKPNNLDEAVNSQLDEVGHEPLESPVKPDSPVQASGEYEYGVCTLSPQHHPRGLPFRARRPHPVLGSPFRFVPRQVEKDLESNESDWSSDYGSPQDTATHYLPTAVNDDDELGGPSPYRHTQEHYSLSMVKNQLDFRRPRPRTPITMLSAEVTKGWPSLCHATTPDRDPFSTAENGQAIRNAHTLTSGYSSPYVDEPKHLPLGYVPNYRRAEHQSELREPHVPHYGSKLRYTLRSSSPHQDDDFAARDEWNELPIRGRTSSPSASTKYALVEDSSPPPPKVCRSRKSRMTSYGHVGGSRVFTGAFKDLIDDEEEVLERARKMPLPESPAEEDAPDGVATGFAPQHDPNVWNHEAEKSQNRPLQSRASRSAYHFSGETVRNKAPRSTRDLSGATIVPSVEGKPQLVNEEPVLLVEYEVPASYQFEQQAECPCKSNVPDKVVLPCAGTEPYTSRVARLEQQSERLAKEVETLKEENNHLRLLAVGASCLLIGGALVLAKPGRL</sequence>
<feature type="coiled-coil region" evidence="1">
    <location>
        <begin position="479"/>
        <end position="506"/>
    </location>
</feature>
<accession>A0A8H3YSP7</accession>
<feature type="region of interest" description="Disordered" evidence="2">
    <location>
        <begin position="1"/>
        <end position="61"/>
    </location>
</feature>
<name>A0A8H3YSP7_VENIN</name>
<feature type="region of interest" description="Disordered" evidence="2">
    <location>
        <begin position="279"/>
        <end position="318"/>
    </location>
</feature>
<dbReference type="AlphaFoldDB" id="A0A8H3YSP7"/>
<evidence type="ECO:0000313" key="3">
    <source>
        <dbReference type="EMBL" id="KAE9970538.1"/>
    </source>
</evidence>
<evidence type="ECO:0000256" key="1">
    <source>
        <dbReference type="SAM" id="Coils"/>
    </source>
</evidence>
<keyword evidence="1" id="KW-0175">Coiled coil</keyword>
<evidence type="ECO:0000313" key="7">
    <source>
        <dbReference type="Proteomes" id="UP000490939"/>
    </source>
</evidence>
<comment type="caution">
    <text evidence="3">The sequence shown here is derived from an EMBL/GenBank/DDBJ whole genome shotgun (WGS) entry which is preliminary data.</text>
</comment>